<dbReference type="GO" id="GO:0005667">
    <property type="term" value="C:transcription regulator complex"/>
    <property type="evidence" value="ECO:0007669"/>
    <property type="project" value="TreeGrafter"/>
</dbReference>
<protein>
    <recommendedName>
        <fullName evidence="2">BESS domain-containing protein</fullName>
    </recommendedName>
</protein>
<dbReference type="GO" id="GO:0005634">
    <property type="term" value="C:nucleus"/>
    <property type="evidence" value="ECO:0007669"/>
    <property type="project" value="UniProtKB-SubCell"/>
</dbReference>
<dbReference type="Pfam" id="PF02944">
    <property type="entry name" value="BESS"/>
    <property type="match status" value="1"/>
</dbReference>
<sequence length="258" mass="29491">MSILHYCGTPNLDKLPEERFQLCEVMSQNTGYNSAPGLIAFYSSTVGCLLVCSSLATGRGRHLHFLDRFDLLVTMVLSIVGKEVQHRWRNMRDCFLRSLRNEVGKGGDARKAKKPYIHRKQMNFLLAVYGERESFGSINSDEGVVSTEASEAPEARADEPAVVASSWMPMKRKTDSFEEEVLQVPQANMGQQDADGMFLLSQLPYIKKMSKMDKLQFQIQFLQLIQMYSNTYESTAVQNPPPINCYLRPYRPRQRHHQ</sequence>
<keyword evidence="1" id="KW-0539">Nucleus</keyword>
<dbReference type="AlphaFoldDB" id="A0A4Y2JJH2"/>
<dbReference type="PANTHER" id="PTHR12243">
    <property type="entry name" value="MADF DOMAIN TRANSCRIPTION FACTOR"/>
    <property type="match status" value="1"/>
</dbReference>
<name>A0A4Y2JJH2_ARAVE</name>
<organism evidence="3 4">
    <name type="scientific">Araneus ventricosus</name>
    <name type="common">Orbweaver spider</name>
    <name type="synonym">Epeira ventricosa</name>
    <dbReference type="NCBI Taxonomy" id="182803"/>
    <lineage>
        <taxon>Eukaryota</taxon>
        <taxon>Metazoa</taxon>
        <taxon>Ecdysozoa</taxon>
        <taxon>Arthropoda</taxon>
        <taxon>Chelicerata</taxon>
        <taxon>Arachnida</taxon>
        <taxon>Araneae</taxon>
        <taxon>Araneomorphae</taxon>
        <taxon>Entelegynae</taxon>
        <taxon>Araneoidea</taxon>
        <taxon>Araneidae</taxon>
        <taxon>Araneus</taxon>
    </lineage>
</organism>
<reference evidence="3 4" key="1">
    <citation type="journal article" date="2019" name="Sci. Rep.">
        <title>Orb-weaving spider Araneus ventricosus genome elucidates the spidroin gene catalogue.</title>
        <authorList>
            <person name="Kono N."/>
            <person name="Nakamura H."/>
            <person name="Ohtoshi R."/>
            <person name="Moran D.A.P."/>
            <person name="Shinohara A."/>
            <person name="Yoshida Y."/>
            <person name="Fujiwara M."/>
            <person name="Mori M."/>
            <person name="Tomita M."/>
            <person name="Arakawa K."/>
        </authorList>
    </citation>
    <scope>NUCLEOTIDE SEQUENCE [LARGE SCALE GENOMIC DNA]</scope>
</reference>
<dbReference type="OrthoDB" id="6627638at2759"/>
<dbReference type="PANTHER" id="PTHR12243:SF67">
    <property type="entry name" value="COREPRESSOR OF PANGOLIN, ISOFORM A-RELATED"/>
    <property type="match status" value="1"/>
</dbReference>
<dbReference type="PROSITE" id="PS51031">
    <property type="entry name" value="BESS"/>
    <property type="match status" value="1"/>
</dbReference>
<dbReference type="InterPro" id="IPR039353">
    <property type="entry name" value="TF_Adf1"/>
</dbReference>
<evidence type="ECO:0000259" key="2">
    <source>
        <dbReference type="PROSITE" id="PS51031"/>
    </source>
</evidence>
<dbReference type="InterPro" id="IPR004210">
    <property type="entry name" value="BESS_motif"/>
</dbReference>
<evidence type="ECO:0000256" key="1">
    <source>
        <dbReference type="PROSITE-ProRule" id="PRU00371"/>
    </source>
</evidence>
<dbReference type="Proteomes" id="UP000499080">
    <property type="component" value="Unassembled WGS sequence"/>
</dbReference>
<comment type="subcellular location">
    <subcellularLocation>
        <location evidence="1">Nucleus</location>
    </subcellularLocation>
</comment>
<feature type="domain" description="BESS" evidence="2">
    <location>
        <begin position="192"/>
        <end position="231"/>
    </location>
</feature>
<evidence type="ECO:0000313" key="4">
    <source>
        <dbReference type="Proteomes" id="UP000499080"/>
    </source>
</evidence>
<comment type="caution">
    <text evidence="3">The sequence shown here is derived from an EMBL/GenBank/DDBJ whole genome shotgun (WGS) entry which is preliminary data.</text>
</comment>
<dbReference type="EMBL" id="BGPR01003550">
    <property type="protein sequence ID" value="GBM89589.1"/>
    <property type="molecule type" value="Genomic_DNA"/>
</dbReference>
<dbReference type="GO" id="GO:0006357">
    <property type="term" value="P:regulation of transcription by RNA polymerase II"/>
    <property type="evidence" value="ECO:0007669"/>
    <property type="project" value="TreeGrafter"/>
</dbReference>
<accession>A0A4Y2JJH2</accession>
<evidence type="ECO:0000313" key="3">
    <source>
        <dbReference type="EMBL" id="GBM89589.1"/>
    </source>
</evidence>
<keyword evidence="4" id="KW-1185">Reference proteome</keyword>
<proteinExistence type="predicted"/>
<gene>
    <name evidence="3" type="ORF">AVEN_258654_1</name>
</gene>
<dbReference type="GO" id="GO:0003677">
    <property type="term" value="F:DNA binding"/>
    <property type="evidence" value="ECO:0007669"/>
    <property type="project" value="InterPro"/>
</dbReference>